<dbReference type="EMBL" id="KV784358">
    <property type="protein sequence ID" value="OEU16380.1"/>
    <property type="molecule type" value="Genomic_DNA"/>
</dbReference>
<dbReference type="InterPro" id="IPR019775">
    <property type="entry name" value="WD40_repeat_CS"/>
</dbReference>
<evidence type="ECO:0000256" key="4">
    <source>
        <dbReference type="PROSITE-ProRule" id="PRU00221"/>
    </source>
</evidence>
<feature type="repeat" description="WD" evidence="4">
    <location>
        <begin position="72"/>
        <end position="113"/>
    </location>
</feature>
<protein>
    <submittedName>
        <fullName evidence="5">WD repeat-containing protein wat1</fullName>
    </submittedName>
</protein>
<dbReference type="InterPro" id="IPR001680">
    <property type="entry name" value="WD40_rpt"/>
</dbReference>
<keyword evidence="3" id="KW-0677">Repeat</keyword>
<dbReference type="InterPro" id="IPR037588">
    <property type="entry name" value="MLST8"/>
</dbReference>
<proteinExistence type="inferred from homology"/>
<accession>A0A1E7FDX2</accession>
<dbReference type="InterPro" id="IPR015943">
    <property type="entry name" value="WD40/YVTN_repeat-like_dom_sf"/>
</dbReference>
<feature type="repeat" description="WD" evidence="4">
    <location>
        <begin position="258"/>
        <end position="299"/>
    </location>
</feature>
<dbReference type="InParanoid" id="A0A1E7FDX2"/>
<dbReference type="CDD" id="cd00200">
    <property type="entry name" value="WD40"/>
    <property type="match status" value="1"/>
</dbReference>
<dbReference type="GO" id="GO:0032956">
    <property type="term" value="P:regulation of actin cytoskeleton organization"/>
    <property type="evidence" value="ECO:0007669"/>
    <property type="project" value="TreeGrafter"/>
</dbReference>
<dbReference type="GO" id="GO:0031929">
    <property type="term" value="P:TOR signaling"/>
    <property type="evidence" value="ECO:0007669"/>
    <property type="project" value="InterPro"/>
</dbReference>
<dbReference type="OrthoDB" id="400at2759"/>
<dbReference type="Proteomes" id="UP000095751">
    <property type="component" value="Unassembled WGS sequence"/>
</dbReference>
<dbReference type="PANTHER" id="PTHR19842">
    <property type="entry name" value="G BETA-LIKE PROTEIN GBL"/>
    <property type="match status" value="1"/>
</dbReference>
<dbReference type="GO" id="GO:0031931">
    <property type="term" value="C:TORC1 complex"/>
    <property type="evidence" value="ECO:0007669"/>
    <property type="project" value="InterPro"/>
</dbReference>
<reference evidence="5 6" key="1">
    <citation type="submission" date="2016-09" db="EMBL/GenBank/DDBJ databases">
        <title>Extensive genetic diversity and differential bi-allelic expression allows diatom success in the polar Southern Ocean.</title>
        <authorList>
            <consortium name="DOE Joint Genome Institute"/>
            <person name="Mock T."/>
            <person name="Otillar R.P."/>
            <person name="Strauss J."/>
            <person name="Dupont C."/>
            <person name="Frickenhaus S."/>
            <person name="Maumus F."/>
            <person name="Mcmullan M."/>
            <person name="Sanges R."/>
            <person name="Schmutz J."/>
            <person name="Toseland A."/>
            <person name="Valas R."/>
            <person name="Veluchamy A."/>
            <person name="Ward B.J."/>
            <person name="Allen A."/>
            <person name="Barry K."/>
            <person name="Falciatore A."/>
            <person name="Ferrante M."/>
            <person name="Fortunato A.E."/>
            <person name="Gloeckner G."/>
            <person name="Gruber A."/>
            <person name="Hipkin R."/>
            <person name="Janech M."/>
            <person name="Kroth P."/>
            <person name="Leese F."/>
            <person name="Lindquist E."/>
            <person name="Lyon B.R."/>
            <person name="Martin J."/>
            <person name="Mayer C."/>
            <person name="Parker M."/>
            <person name="Quesneville H."/>
            <person name="Raymond J."/>
            <person name="Uhlig C."/>
            <person name="Valentin K.U."/>
            <person name="Worden A.Z."/>
            <person name="Armbrust E.V."/>
            <person name="Bowler C."/>
            <person name="Green B."/>
            <person name="Moulton V."/>
            <person name="Van Oosterhout C."/>
            <person name="Grigoriev I."/>
        </authorList>
    </citation>
    <scope>NUCLEOTIDE SEQUENCE [LARGE SCALE GENOMIC DNA]</scope>
    <source>
        <strain evidence="5 6">CCMP1102</strain>
    </source>
</reference>
<sequence>MSVVLATAGYDKKIRFWEAPSGICQRILKFPDSQVNKLEITPDKQFLAAGGNPHIRLYEIANSEHQQPVLTLEGHTASVTSLGFQRDGRYLYSSSEDGTIKLWDLRNPTYSRSFDVKAPVRSVALRSDRDEIISGDAAGNITVWDLGDNGFIHQIQPGRGSTGGCLIQTSIQAVDISDDCRTFAAVSNHGTVYVWDPISQNTGNFLENPPITKFRAHPTGSYCLHAKISPDCRHLCTTGSDGSARLFDTTTWELKNELKAHKKWVWDAAFCADSSYLVTASSDTTARLWNLRSGELTKIYHGHQSAVTCVALNDSSV</sequence>
<keyword evidence="6" id="KW-1185">Reference proteome</keyword>
<dbReference type="PROSITE" id="PS50294">
    <property type="entry name" value="WD_REPEATS_REGION"/>
    <property type="match status" value="2"/>
</dbReference>
<name>A0A1E7FDX2_9STRA</name>
<dbReference type="PANTHER" id="PTHR19842:SF0">
    <property type="entry name" value="TARGET OF RAPAMYCIN COMPLEX SUBUNIT LST8"/>
    <property type="match status" value="1"/>
</dbReference>
<keyword evidence="2 4" id="KW-0853">WD repeat</keyword>
<dbReference type="Pfam" id="PF00400">
    <property type="entry name" value="WD40"/>
    <property type="match status" value="5"/>
</dbReference>
<dbReference type="PROSITE" id="PS00678">
    <property type="entry name" value="WD_REPEATS_1"/>
    <property type="match status" value="2"/>
</dbReference>
<dbReference type="GO" id="GO:0031932">
    <property type="term" value="C:TORC2 complex"/>
    <property type="evidence" value="ECO:0007669"/>
    <property type="project" value="InterPro"/>
</dbReference>
<dbReference type="KEGG" id="fcy:FRACYDRAFT_185924"/>
<dbReference type="PRINTS" id="PR00320">
    <property type="entry name" value="GPROTEINBRPT"/>
</dbReference>
<dbReference type="AlphaFoldDB" id="A0A1E7FDX2"/>
<dbReference type="SUPFAM" id="SSF50978">
    <property type="entry name" value="WD40 repeat-like"/>
    <property type="match status" value="1"/>
</dbReference>
<dbReference type="PROSITE" id="PS50082">
    <property type="entry name" value="WD_REPEATS_2"/>
    <property type="match status" value="2"/>
</dbReference>
<dbReference type="InterPro" id="IPR020472">
    <property type="entry name" value="WD40_PAC1"/>
</dbReference>
<dbReference type="SMART" id="SM00320">
    <property type="entry name" value="WD40"/>
    <property type="match status" value="6"/>
</dbReference>
<evidence type="ECO:0000256" key="1">
    <source>
        <dbReference type="ARBA" id="ARBA00009890"/>
    </source>
</evidence>
<gene>
    <name evidence="5" type="ORF">FRACYDRAFT_185924</name>
</gene>
<evidence type="ECO:0000313" key="5">
    <source>
        <dbReference type="EMBL" id="OEU16380.1"/>
    </source>
</evidence>
<organism evidence="5 6">
    <name type="scientific">Fragilariopsis cylindrus CCMP1102</name>
    <dbReference type="NCBI Taxonomy" id="635003"/>
    <lineage>
        <taxon>Eukaryota</taxon>
        <taxon>Sar</taxon>
        <taxon>Stramenopiles</taxon>
        <taxon>Ochrophyta</taxon>
        <taxon>Bacillariophyta</taxon>
        <taxon>Bacillariophyceae</taxon>
        <taxon>Bacillariophycidae</taxon>
        <taxon>Bacillariales</taxon>
        <taxon>Bacillariaceae</taxon>
        <taxon>Fragilariopsis</taxon>
    </lineage>
</organism>
<comment type="similarity">
    <text evidence="1">Belongs to the WD repeat LST8 family.</text>
</comment>
<evidence type="ECO:0000313" key="6">
    <source>
        <dbReference type="Proteomes" id="UP000095751"/>
    </source>
</evidence>
<evidence type="ECO:0000256" key="3">
    <source>
        <dbReference type="ARBA" id="ARBA00022737"/>
    </source>
</evidence>
<evidence type="ECO:0000256" key="2">
    <source>
        <dbReference type="ARBA" id="ARBA00022574"/>
    </source>
</evidence>
<dbReference type="Gene3D" id="2.130.10.10">
    <property type="entry name" value="YVTN repeat-like/Quinoprotein amine dehydrogenase"/>
    <property type="match status" value="1"/>
</dbReference>
<dbReference type="InterPro" id="IPR036322">
    <property type="entry name" value="WD40_repeat_dom_sf"/>
</dbReference>